<reference evidence="2" key="1">
    <citation type="submission" date="2021-01" db="EMBL/GenBank/DDBJ databases">
        <title>Metabolic potential, ecology and presence of endohyphal bacteria is reflected in genomic diversity of Mucoromycotina.</title>
        <authorList>
            <person name="Muszewska A."/>
            <person name="Okrasinska A."/>
            <person name="Steczkiewicz K."/>
            <person name="Drgas O."/>
            <person name="Orlowska M."/>
            <person name="Perlinska-Lenart U."/>
            <person name="Aleksandrzak-Piekarczyk T."/>
            <person name="Szatraj K."/>
            <person name="Zielenkiewicz U."/>
            <person name="Pilsyk S."/>
            <person name="Malc E."/>
            <person name="Mieczkowski P."/>
            <person name="Kruszewska J.S."/>
            <person name="Biernat P."/>
            <person name="Pawlowska J."/>
        </authorList>
    </citation>
    <scope>NUCLEOTIDE SEQUENCE</scope>
    <source>
        <strain evidence="2">WA0000018081</strain>
    </source>
</reference>
<feature type="region of interest" description="Disordered" evidence="1">
    <location>
        <begin position="73"/>
        <end position="96"/>
    </location>
</feature>
<comment type="caution">
    <text evidence="2">The sequence shown here is derived from an EMBL/GenBank/DDBJ whole genome shotgun (WGS) entry which is preliminary data.</text>
</comment>
<sequence length="386" mass="44010">MNKSNFQPKNPRAVSIYHIDEDDMDDLLDEKVNGGKKIMTGTQALVEFLKTTSPEEFQRTVPERSSNIFARIRKQKRNQPAPPPVPTPSISAKSVPSSTISLPVTINSTYTAPTSYHGSELNTSTSSNARKNYIEIKPQKMVSRSAGNSRSPSFETSSFVVSNKGEPILPNKKRESSLYSGSLHYSNSINSKLYKLNDEYLSKSDEMDEIESALLQRLERMKLINHQLPGDQVATGLAAEHVRALAITHSLDNDHLRNDQKKNIRHMQVQTEIESNISIQTITNKPTSTSKDDFDLENRAKRAEAALENALDHFDVITGLAYKKLREIWEEKMRWENACMDLRDRLVVLEQKKFPFQQQQQHYNNNENYYLQEEDELGLSEFPCSE</sequence>
<evidence type="ECO:0000256" key="1">
    <source>
        <dbReference type="SAM" id="MobiDB-lite"/>
    </source>
</evidence>
<keyword evidence="3" id="KW-1185">Reference proteome</keyword>
<proteinExistence type="predicted"/>
<dbReference type="EMBL" id="JAEPRE010000293">
    <property type="protein sequence ID" value="KAG2229244.1"/>
    <property type="molecule type" value="Genomic_DNA"/>
</dbReference>
<dbReference type="AlphaFoldDB" id="A0A8H7SF63"/>
<name>A0A8H7SF63_9FUNG</name>
<organism evidence="2 3">
    <name type="scientific">Thamnidium elegans</name>
    <dbReference type="NCBI Taxonomy" id="101142"/>
    <lineage>
        <taxon>Eukaryota</taxon>
        <taxon>Fungi</taxon>
        <taxon>Fungi incertae sedis</taxon>
        <taxon>Mucoromycota</taxon>
        <taxon>Mucoromycotina</taxon>
        <taxon>Mucoromycetes</taxon>
        <taxon>Mucorales</taxon>
        <taxon>Mucorineae</taxon>
        <taxon>Mucoraceae</taxon>
        <taxon>Thamnidium</taxon>
    </lineage>
</organism>
<gene>
    <name evidence="2" type="ORF">INT48_000553</name>
</gene>
<dbReference type="Proteomes" id="UP000613177">
    <property type="component" value="Unassembled WGS sequence"/>
</dbReference>
<evidence type="ECO:0000313" key="3">
    <source>
        <dbReference type="Proteomes" id="UP000613177"/>
    </source>
</evidence>
<accession>A0A8H7SF63</accession>
<evidence type="ECO:0000313" key="2">
    <source>
        <dbReference type="EMBL" id="KAG2229244.1"/>
    </source>
</evidence>
<protein>
    <submittedName>
        <fullName evidence="2">Uncharacterized protein</fullName>
    </submittedName>
</protein>
<feature type="region of interest" description="Disordered" evidence="1">
    <location>
        <begin position="111"/>
        <end position="130"/>
    </location>
</feature>